<reference evidence="1" key="1">
    <citation type="submission" date="2017-08" db="EMBL/GenBank/DDBJ databases">
        <authorList>
            <consortium name="Urmite Genomes"/>
        </authorList>
    </citation>
    <scope>NUCLEOTIDE SEQUENCE [LARGE SCALE GENOMIC DNA]</scope>
    <source>
        <strain evidence="1">IHUMI-LCC2</strain>
    </source>
</reference>
<evidence type="ECO:0000313" key="1">
    <source>
        <dbReference type="EMBL" id="SNW62565.1"/>
    </source>
</evidence>
<sequence>MSLPIEIQATIIVKQVMAGDANAINYYTIVKQQLIDDNARKSFDRYVRNIIISDAIGIKDNNSDIYLAYPDVQSLLSFIFYGVDLNQEFTRIRDYNFFITEEFKNFLCKNFIGNYYILSQLNIMEICILIQMFYGVSYDITRIRMFSKLSNCLTRALEMKYTDNIMKTIIDELYTPDVLNYQYLHEYELQNVIIELLNFGRRELNEYFWSKIPDYKRKGVFKNVSMTSPLPSDRELVILLSNKTSVLAEYIVRTGDISILDGENKFNISLDIVNETRDPITLVNILLNYNPYLLDNPEYKGFREGLNSKQYIKEYIPSYYLLGLAITYNMKEITDPILLESIRQAVTDADYSLRKFRSLWQTYSPTILKYIAREYFDHISLFGFWNNYYYYMQNLRNMDLKRNPNIPENVDSVSQQQELKIQAEQSRSINGSIYVASALLLCHDVNVLLYWLFKYGDGDDPITDSFQSWSKYELYKRYNIQNPYQNPNDN</sequence>
<organism evidence="1">
    <name type="scientific">Orpheovirus IHUMI-LCC2</name>
    <dbReference type="NCBI Taxonomy" id="2023057"/>
    <lineage>
        <taxon>Viruses</taxon>
        <taxon>Varidnaviria</taxon>
        <taxon>Bamfordvirae</taxon>
        <taxon>Nucleocytoviricota</taxon>
        <taxon>Megaviricetes</taxon>
        <taxon>Pimascovirales</taxon>
        <taxon>Ocovirineae</taxon>
        <taxon>Orpheoviridae</taxon>
        <taxon>Alphaorpheovirus</taxon>
        <taxon>Alphaorpheovirus massiliense</taxon>
    </lineage>
</organism>
<accession>A0A2I2L4T4</accession>
<evidence type="ECO:0000313" key="2">
    <source>
        <dbReference type="Proteomes" id="UP000236316"/>
    </source>
</evidence>
<proteinExistence type="predicted"/>
<name>A0A2I2L4T4_9VIRU</name>
<dbReference type="KEGG" id="vg:35382474"/>
<protein>
    <submittedName>
        <fullName evidence="1">Uncharacterized protein</fullName>
    </submittedName>
</protein>
<dbReference type="RefSeq" id="YP_009448867.1">
    <property type="nucleotide sequence ID" value="NC_036594.1"/>
</dbReference>
<dbReference type="GeneID" id="35382474"/>
<gene>
    <name evidence="1" type="ORF">ORPV_661</name>
</gene>
<dbReference type="EMBL" id="LT906555">
    <property type="protein sequence ID" value="SNW62565.1"/>
    <property type="molecule type" value="Genomic_DNA"/>
</dbReference>
<dbReference type="Proteomes" id="UP000236316">
    <property type="component" value="Segment"/>
</dbReference>
<keyword evidence="2" id="KW-1185">Reference proteome</keyword>